<dbReference type="InterPro" id="IPR011089">
    <property type="entry name" value="GmrSD_C"/>
</dbReference>
<keyword evidence="4" id="KW-1185">Reference proteome</keyword>
<dbReference type="PANTHER" id="PTHR24094">
    <property type="entry name" value="SECRETED PROTEIN"/>
    <property type="match status" value="1"/>
</dbReference>
<reference evidence="3 4" key="1">
    <citation type="submission" date="2019-05" db="EMBL/GenBank/DDBJ databases">
        <title>Kocuria coralli sp. nov., a novel actinobacterium isolated from coral reef seawater.</title>
        <authorList>
            <person name="Li J."/>
        </authorList>
    </citation>
    <scope>NUCLEOTIDE SEQUENCE [LARGE SCALE GENOMIC DNA]</scope>
    <source>
        <strain evidence="3 4">SCSIO 13007</strain>
    </source>
</reference>
<feature type="chain" id="PRO_5039298190" evidence="1">
    <location>
        <begin position="24"/>
        <end position="227"/>
    </location>
</feature>
<keyword evidence="3" id="KW-0255">Endonuclease</keyword>
<gene>
    <name evidence="3" type="ORF">FCK90_03395</name>
</gene>
<organism evidence="3 4">
    <name type="scientific">Kocuria coralli</name>
    <dbReference type="NCBI Taxonomy" id="1461025"/>
    <lineage>
        <taxon>Bacteria</taxon>
        <taxon>Bacillati</taxon>
        <taxon>Actinomycetota</taxon>
        <taxon>Actinomycetes</taxon>
        <taxon>Micrococcales</taxon>
        <taxon>Micrococcaceae</taxon>
        <taxon>Kocuria</taxon>
    </lineage>
</organism>
<dbReference type="PROSITE" id="PS51257">
    <property type="entry name" value="PROKAR_LIPOPROTEIN"/>
    <property type="match status" value="1"/>
</dbReference>
<sequence>MTPRRRAAAVLAAGTLAALTGCSGIPFDFLNGSFPSAAEEDAALVEEAKEVLPEIDVKGRAPKTGYDRDEFGQRWADIDRNGCDQRNDVLTRDLIDVTYVDPASCAVATGTLEDRFTGTTIDFTRGAKTSSQVQIDHVVALSDAWQKGAQQLSPREREQFANDPENLIAVDGPANASKGDADAATWLPPNRDYWCGYVARQTVVKDDYDLWMTPAEHDRIDEILTAC</sequence>
<dbReference type="EMBL" id="SZWF01000003">
    <property type="protein sequence ID" value="KAA9394970.1"/>
    <property type="molecule type" value="Genomic_DNA"/>
</dbReference>
<dbReference type="OrthoDB" id="5196645at2"/>
<evidence type="ECO:0000256" key="1">
    <source>
        <dbReference type="SAM" id="SignalP"/>
    </source>
</evidence>
<dbReference type="AlphaFoldDB" id="A0A5J5L030"/>
<keyword evidence="3" id="KW-0378">Hydrolase</keyword>
<feature type="signal peptide" evidence="1">
    <location>
        <begin position="1"/>
        <end position="23"/>
    </location>
</feature>
<comment type="caution">
    <text evidence="3">The sequence shown here is derived from an EMBL/GenBank/DDBJ whole genome shotgun (WGS) entry which is preliminary data.</text>
</comment>
<dbReference type="Proteomes" id="UP000325957">
    <property type="component" value="Unassembled WGS sequence"/>
</dbReference>
<dbReference type="GO" id="GO:0004519">
    <property type="term" value="F:endonuclease activity"/>
    <property type="evidence" value="ECO:0007669"/>
    <property type="project" value="UniProtKB-KW"/>
</dbReference>
<proteinExistence type="predicted"/>
<dbReference type="Pfam" id="PF07510">
    <property type="entry name" value="GmrSD_C"/>
    <property type="match status" value="1"/>
</dbReference>
<evidence type="ECO:0000313" key="3">
    <source>
        <dbReference type="EMBL" id="KAA9394970.1"/>
    </source>
</evidence>
<evidence type="ECO:0000313" key="4">
    <source>
        <dbReference type="Proteomes" id="UP000325957"/>
    </source>
</evidence>
<keyword evidence="3" id="KW-0540">Nuclease</keyword>
<accession>A0A5J5L030</accession>
<feature type="domain" description="GmrSD restriction endonucleases C-terminal" evidence="2">
    <location>
        <begin position="84"/>
        <end position="219"/>
    </location>
</feature>
<evidence type="ECO:0000259" key="2">
    <source>
        <dbReference type="Pfam" id="PF07510"/>
    </source>
</evidence>
<name>A0A5J5L030_9MICC</name>
<dbReference type="RefSeq" id="WP_158032895.1">
    <property type="nucleotide sequence ID" value="NZ_ML708612.1"/>
</dbReference>
<keyword evidence="1" id="KW-0732">Signal</keyword>
<dbReference type="PANTHER" id="PTHR24094:SF15">
    <property type="entry name" value="AMP-DEPENDENT SYNTHETASE_LIGASE DOMAIN-CONTAINING PROTEIN-RELATED"/>
    <property type="match status" value="1"/>
</dbReference>
<protein>
    <submittedName>
        <fullName evidence="3">HNH endonuclease</fullName>
    </submittedName>
</protein>